<name>A0A964E0H5_9PROT</name>
<protein>
    <submittedName>
        <fullName evidence="1">L,D-transpeptidase</fullName>
    </submittedName>
</protein>
<reference evidence="1" key="2">
    <citation type="submission" date="2021-01" db="EMBL/GenBank/DDBJ databases">
        <authorList>
            <person name="Mieszkin S."/>
            <person name="Pouder E."/>
            <person name="Alain K."/>
        </authorList>
    </citation>
    <scope>NUCLEOTIDE SEQUENCE</scope>
    <source>
        <strain evidence="1">HW T2.11</strain>
    </source>
</reference>
<proteinExistence type="predicted"/>
<organism evidence="1 2">
    <name type="scientific">Acidisoma silvae</name>
    <dbReference type="NCBI Taxonomy" id="2802396"/>
    <lineage>
        <taxon>Bacteria</taxon>
        <taxon>Pseudomonadati</taxon>
        <taxon>Pseudomonadota</taxon>
        <taxon>Alphaproteobacteria</taxon>
        <taxon>Acetobacterales</taxon>
        <taxon>Acidocellaceae</taxon>
        <taxon>Acidisoma</taxon>
    </lineage>
</organism>
<dbReference type="EMBL" id="JAESVB010000012">
    <property type="protein sequence ID" value="MCB8877351.1"/>
    <property type="molecule type" value="Genomic_DNA"/>
</dbReference>
<accession>A0A964E0H5</accession>
<dbReference type="AlphaFoldDB" id="A0A964E0H5"/>
<reference evidence="1" key="1">
    <citation type="journal article" date="2021" name="Microorganisms">
        <title>Acidisoma silvae sp. nov. and Acidisomacellulosilytica sp. nov., Two Acidophilic Bacteria Isolated from Decaying Wood, Hydrolyzing Cellulose and Producing Poly-3-hydroxybutyrate.</title>
        <authorList>
            <person name="Mieszkin S."/>
            <person name="Pouder E."/>
            <person name="Uroz S."/>
            <person name="Simon-Colin C."/>
            <person name="Alain K."/>
        </authorList>
    </citation>
    <scope>NUCLEOTIDE SEQUENCE</scope>
    <source>
        <strain evidence="1">HW T2.11</strain>
    </source>
</reference>
<keyword evidence="2" id="KW-1185">Reference proteome</keyword>
<dbReference type="Proteomes" id="UP000708298">
    <property type="component" value="Unassembled WGS sequence"/>
</dbReference>
<gene>
    <name evidence="1" type="ORF">ASILVAE211_19300</name>
</gene>
<sequence length="210" mass="22904">MAENGHFFVRRPQLVLVVDRALKGQTLSVTLAQPDGDWVILGTRSVSTGKPGRKEHFKTPVGVLLNDGSELGYRAQGTYNENHIRGLGVKGMRVWDFGWQTSDDWRTPGATMQVRVEMHATDPAVLAARLGRADSEGCIRLPEAVNRFLDRHGIIDADIEKLGETDNGYRALLSPYLTPTALAGVAVIVVDTSEPWAKPYPPATTLSLSG</sequence>
<comment type="caution">
    <text evidence="1">The sequence shown here is derived from an EMBL/GenBank/DDBJ whole genome shotgun (WGS) entry which is preliminary data.</text>
</comment>
<evidence type="ECO:0000313" key="1">
    <source>
        <dbReference type="EMBL" id="MCB8877351.1"/>
    </source>
</evidence>
<evidence type="ECO:0000313" key="2">
    <source>
        <dbReference type="Proteomes" id="UP000708298"/>
    </source>
</evidence>